<evidence type="ECO:0000256" key="2">
    <source>
        <dbReference type="ARBA" id="ARBA00007802"/>
    </source>
</evidence>
<evidence type="ECO:0000313" key="7">
    <source>
        <dbReference type="EMBL" id="GAN82300.1"/>
    </source>
</evidence>
<evidence type="ECO:0000313" key="8">
    <source>
        <dbReference type="Proteomes" id="UP000032668"/>
    </source>
</evidence>
<feature type="transmembrane region" description="Helical" evidence="6">
    <location>
        <begin position="170"/>
        <end position="190"/>
    </location>
</feature>
<organism evidence="7 8">
    <name type="scientific">Acidocella aminolytica 101 = DSM 11237</name>
    <dbReference type="NCBI Taxonomy" id="1120923"/>
    <lineage>
        <taxon>Bacteria</taxon>
        <taxon>Pseudomonadati</taxon>
        <taxon>Pseudomonadota</taxon>
        <taxon>Alphaproteobacteria</taxon>
        <taxon>Acetobacterales</taxon>
        <taxon>Acidocellaceae</taxon>
        <taxon>Acidocella</taxon>
    </lineage>
</organism>
<evidence type="ECO:0000256" key="4">
    <source>
        <dbReference type="ARBA" id="ARBA00022989"/>
    </source>
</evidence>
<dbReference type="Proteomes" id="UP000032668">
    <property type="component" value="Unassembled WGS sequence"/>
</dbReference>
<reference evidence="7 8" key="1">
    <citation type="submission" date="2012-11" db="EMBL/GenBank/DDBJ databases">
        <title>Whole genome sequence of Acidocella aminolytica 101 = DSM 11237.</title>
        <authorList>
            <person name="Azuma Y."/>
            <person name="Higashiura N."/>
            <person name="Hirakawa H."/>
            <person name="Matsushita K."/>
        </authorList>
    </citation>
    <scope>NUCLEOTIDE SEQUENCE [LARGE SCALE GENOMIC DNA]</scope>
    <source>
        <strain evidence="8">101 / DSM 11237</strain>
    </source>
</reference>
<dbReference type="AlphaFoldDB" id="A0A0D6PKH3"/>
<comment type="caution">
    <text evidence="7">The sequence shown here is derived from an EMBL/GenBank/DDBJ whole genome shotgun (WGS) entry which is preliminary data.</text>
</comment>
<gene>
    <name evidence="7" type="ORF">Aam_331_015</name>
</gene>
<evidence type="ECO:0000256" key="1">
    <source>
        <dbReference type="ARBA" id="ARBA00004141"/>
    </source>
</evidence>
<feature type="transmembrane region" description="Helical" evidence="6">
    <location>
        <begin position="242"/>
        <end position="271"/>
    </location>
</feature>
<comment type="subcellular location">
    <subcellularLocation>
        <location evidence="1">Membrane</location>
        <topology evidence="1">Multi-pass membrane protein</topology>
    </subcellularLocation>
</comment>
<feature type="transmembrane region" description="Helical" evidence="6">
    <location>
        <begin position="141"/>
        <end position="164"/>
    </location>
</feature>
<protein>
    <submittedName>
        <fullName evidence="7">Secretion system type IV protein VirB6</fullName>
    </submittedName>
</protein>
<evidence type="ECO:0000256" key="5">
    <source>
        <dbReference type="ARBA" id="ARBA00023136"/>
    </source>
</evidence>
<dbReference type="GO" id="GO:0030255">
    <property type="term" value="P:protein secretion by the type IV secretion system"/>
    <property type="evidence" value="ECO:0007669"/>
    <property type="project" value="InterPro"/>
</dbReference>
<keyword evidence="8" id="KW-1185">Reference proteome</keyword>
<feature type="transmembrane region" description="Helical" evidence="6">
    <location>
        <begin position="202"/>
        <end position="222"/>
    </location>
</feature>
<feature type="transmembrane region" description="Helical" evidence="6">
    <location>
        <begin position="65"/>
        <end position="82"/>
    </location>
</feature>
<dbReference type="OrthoDB" id="8058394at2"/>
<dbReference type="RefSeq" id="WP_048880746.1">
    <property type="nucleotide sequence ID" value="NZ_BANC01000312.1"/>
</dbReference>
<accession>A0A0D6PKH3</accession>
<keyword evidence="5 6" id="KW-0472">Membrane</keyword>
<feature type="transmembrane region" description="Helical" evidence="6">
    <location>
        <begin position="35"/>
        <end position="56"/>
    </location>
</feature>
<dbReference type="EMBL" id="BANC01000312">
    <property type="protein sequence ID" value="GAN82300.1"/>
    <property type="molecule type" value="Genomic_DNA"/>
</dbReference>
<dbReference type="GO" id="GO:0016020">
    <property type="term" value="C:membrane"/>
    <property type="evidence" value="ECO:0007669"/>
    <property type="project" value="UniProtKB-SubCell"/>
</dbReference>
<keyword evidence="4 6" id="KW-1133">Transmembrane helix</keyword>
<sequence>MASASNLDPFYVFDQTIQQPFTNGMTATVNAAMSAIQGPLTAIIVLWILLTGILVMRGDVGVRTGISRIISVSLVVGILMSATLYNEYIVSFFSSGIPNWLSSAFLGVTGAQPTAHQFDAIWNEANELFVTAERNLNFYNVLYSVELGLLQDLIVFPIGITFLIYEATRIMIDVIVSIGPFVLAGYLFSATRGIADRFIGKLIGLTILTLLIDIVLSIIINGDAAYFNVSMTNLSFANTAETVTICIQFLVFLTLGSLICAFLPAVASYLGGGVAVSPLSMASSAMQAGRVVQMVRGSGRPVPGRA</sequence>
<dbReference type="InterPro" id="IPR007688">
    <property type="entry name" value="Conjugal_tfr_TrbL/VirB6"/>
</dbReference>
<proteinExistence type="inferred from homology"/>
<evidence type="ECO:0000256" key="3">
    <source>
        <dbReference type="ARBA" id="ARBA00022692"/>
    </source>
</evidence>
<comment type="similarity">
    <text evidence="2">Belongs to the TrbL/VirB6 family.</text>
</comment>
<dbReference type="STRING" id="1120923.SAMN02746095_03067"/>
<dbReference type="Pfam" id="PF04610">
    <property type="entry name" value="TrbL"/>
    <property type="match status" value="1"/>
</dbReference>
<name>A0A0D6PKH3_9PROT</name>
<evidence type="ECO:0000256" key="6">
    <source>
        <dbReference type="SAM" id="Phobius"/>
    </source>
</evidence>
<keyword evidence="3 6" id="KW-0812">Transmembrane</keyword>